<sequence length="108" mass="12616">MNDHFIWFDSKFPWQVYLRIREDDVPAKILRSAYKHQLTTTDIIHAWRTSIGPIAVDDSREDAVYIFLGPKPHAMSWIELGVIFRNDIPIIAHAMKARPKYLRKAGLL</sequence>
<dbReference type="RefSeq" id="WP_100512766.1">
    <property type="nucleotide sequence ID" value="NZ_PEBK01000004.1"/>
</dbReference>
<dbReference type="OrthoDB" id="3577648at2"/>
<reference evidence="1 2" key="1">
    <citation type="submission" date="2017-10" db="EMBL/GenBank/DDBJ databases">
        <title>Draft genome sequences of strains TRE 1, TRE 9, TRE H and TRI 7, isolated from tamarins, belonging to four potential novel Bifidobacterium species.</title>
        <authorList>
            <person name="Mattarelli P."/>
            <person name="Modesto M."/>
            <person name="Puglisi E."/>
            <person name="Morelli L."/>
            <person name="Spezio C."/>
            <person name="Bonetti A."/>
            <person name="Sandri C."/>
        </authorList>
    </citation>
    <scope>NUCLEOTIDE SEQUENCE [LARGE SCALE GENOMIC DNA]</scope>
    <source>
        <strain evidence="2">TRI7</strain>
    </source>
</reference>
<gene>
    <name evidence="1" type="ORF">CSQ87_04860</name>
</gene>
<comment type="caution">
    <text evidence="1">The sequence shown here is derived from an EMBL/GenBank/DDBJ whole genome shotgun (WGS) entry which is preliminary data.</text>
</comment>
<evidence type="ECO:0000313" key="1">
    <source>
        <dbReference type="EMBL" id="PJM75348.1"/>
    </source>
</evidence>
<proteinExistence type="predicted"/>
<accession>A0A2M9HEV2</accession>
<dbReference type="EMBL" id="PEBK01000004">
    <property type="protein sequence ID" value="PJM75348.1"/>
    <property type="molecule type" value="Genomic_DNA"/>
</dbReference>
<evidence type="ECO:0000313" key="2">
    <source>
        <dbReference type="Proteomes" id="UP000231451"/>
    </source>
</evidence>
<evidence type="ECO:0008006" key="3">
    <source>
        <dbReference type="Google" id="ProtNLM"/>
    </source>
</evidence>
<organism evidence="1 2">
    <name type="scientific">Bifidobacterium simiarum</name>
    <dbReference type="NCBI Taxonomy" id="2045441"/>
    <lineage>
        <taxon>Bacteria</taxon>
        <taxon>Bacillati</taxon>
        <taxon>Actinomycetota</taxon>
        <taxon>Actinomycetes</taxon>
        <taxon>Bifidobacteriales</taxon>
        <taxon>Bifidobacteriaceae</taxon>
        <taxon>Bifidobacterium</taxon>
    </lineage>
</organism>
<dbReference type="Proteomes" id="UP000231451">
    <property type="component" value="Unassembled WGS sequence"/>
</dbReference>
<name>A0A2M9HEV2_9BIFI</name>
<keyword evidence="2" id="KW-1185">Reference proteome</keyword>
<dbReference type="AlphaFoldDB" id="A0A2M9HEV2"/>
<protein>
    <recommendedName>
        <fullName evidence="3">Toxin</fullName>
    </recommendedName>
</protein>